<accession>A0A1H4EZR4</accession>
<proteinExistence type="predicted"/>
<dbReference type="AlphaFoldDB" id="A0A1H4EZR4"/>
<dbReference type="Pfam" id="PF06226">
    <property type="entry name" value="DUF1007"/>
    <property type="match status" value="1"/>
</dbReference>
<reference evidence="1 2" key="1">
    <citation type="submission" date="2016-10" db="EMBL/GenBank/DDBJ databases">
        <authorList>
            <person name="de Groot N.N."/>
        </authorList>
    </citation>
    <scope>NUCLEOTIDE SEQUENCE [LARGE SCALE GENOMIC DNA]</scope>
    <source>
        <strain evidence="1 2">DSM 21228</strain>
    </source>
</reference>
<dbReference type="OrthoDB" id="5781652at2"/>
<name>A0A1H4EZR4_9GAMM</name>
<organism evidence="1 2">
    <name type="scientific">Thiothrix caldifontis</name>
    <dbReference type="NCBI Taxonomy" id="525918"/>
    <lineage>
        <taxon>Bacteria</taxon>
        <taxon>Pseudomonadati</taxon>
        <taxon>Pseudomonadota</taxon>
        <taxon>Gammaproteobacteria</taxon>
        <taxon>Thiotrichales</taxon>
        <taxon>Thiotrichaceae</taxon>
        <taxon>Thiothrix</taxon>
    </lineage>
</organism>
<gene>
    <name evidence="1" type="ORF">SAMN05660964_02781</name>
</gene>
<dbReference type="STRING" id="525918.SAMN05660964_02781"/>
<dbReference type="RefSeq" id="WP_093069581.1">
    <property type="nucleotide sequence ID" value="NZ_FNQP01000017.1"/>
</dbReference>
<evidence type="ECO:0000313" key="2">
    <source>
        <dbReference type="Proteomes" id="UP000199397"/>
    </source>
</evidence>
<protein>
    <submittedName>
        <fullName evidence="1">Uncharacterized protein</fullName>
    </submittedName>
</protein>
<sequence length="113" mass="12511">MLSDLKTHTYFTTITLNSTALPLATVSEYHLDLLPDQRLQLDFVLPIAAPQTLTGKRLAVALADPTGSAIPIYKDQNSITLGAYFQQHCQTTIEQKPTFEHGEAAQIVQLQCR</sequence>
<dbReference type="EMBL" id="FNQP01000017">
    <property type="protein sequence ID" value="SEA90180.1"/>
    <property type="molecule type" value="Genomic_DNA"/>
</dbReference>
<dbReference type="Proteomes" id="UP000199397">
    <property type="component" value="Unassembled WGS sequence"/>
</dbReference>
<dbReference type="InterPro" id="IPR010412">
    <property type="entry name" value="DUF1007"/>
</dbReference>
<evidence type="ECO:0000313" key="1">
    <source>
        <dbReference type="EMBL" id="SEA90180.1"/>
    </source>
</evidence>
<keyword evidence="2" id="KW-1185">Reference proteome</keyword>